<dbReference type="Proteomes" id="UP000324222">
    <property type="component" value="Unassembled WGS sequence"/>
</dbReference>
<name>A0A5B7H0J6_PORTR</name>
<accession>A0A5B7H0J6</accession>
<evidence type="ECO:0000313" key="1">
    <source>
        <dbReference type="EMBL" id="MPC63155.1"/>
    </source>
</evidence>
<proteinExistence type="predicted"/>
<dbReference type="EMBL" id="VSRR010020471">
    <property type="protein sequence ID" value="MPC63155.1"/>
    <property type="molecule type" value="Genomic_DNA"/>
</dbReference>
<evidence type="ECO:0000313" key="2">
    <source>
        <dbReference type="Proteomes" id="UP000324222"/>
    </source>
</evidence>
<reference evidence="1 2" key="1">
    <citation type="submission" date="2019-05" db="EMBL/GenBank/DDBJ databases">
        <title>Another draft genome of Portunus trituberculatus and its Hox gene families provides insights of decapod evolution.</title>
        <authorList>
            <person name="Jeong J.-H."/>
            <person name="Song I."/>
            <person name="Kim S."/>
            <person name="Choi T."/>
            <person name="Kim D."/>
            <person name="Ryu S."/>
            <person name="Kim W."/>
        </authorList>
    </citation>
    <scope>NUCLEOTIDE SEQUENCE [LARGE SCALE GENOMIC DNA]</scope>
    <source>
        <tissue evidence="1">Muscle</tissue>
    </source>
</reference>
<gene>
    <name evidence="1" type="ORF">E2C01_057249</name>
</gene>
<organism evidence="1 2">
    <name type="scientific">Portunus trituberculatus</name>
    <name type="common">Swimming crab</name>
    <name type="synonym">Neptunus trituberculatus</name>
    <dbReference type="NCBI Taxonomy" id="210409"/>
    <lineage>
        <taxon>Eukaryota</taxon>
        <taxon>Metazoa</taxon>
        <taxon>Ecdysozoa</taxon>
        <taxon>Arthropoda</taxon>
        <taxon>Crustacea</taxon>
        <taxon>Multicrustacea</taxon>
        <taxon>Malacostraca</taxon>
        <taxon>Eumalacostraca</taxon>
        <taxon>Eucarida</taxon>
        <taxon>Decapoda</taxon>
        <taxon>Pleocyemata</taxon>
        <taxon>Brachyura</taxon>
        <taxon>Eubrachyura</taxon>
        <taxon>Portunoidea</taxon>
        <taxon>Portunidae</taxon>
        <taxon>Portuninae</taxon>
        <taxon>Portunus</taxon>
    </lineage>
</organism>
<protein>
    <submittedName>
        <fullName evidence="1">Uncharacterized protein</fullName>
    </submittedName>
</protein>
<keyword evidence="2" id="KW-1185">Reference proteome</keyword>
<sequence length="85" mass="8725">MAEVMACLHGDGNAARSDARSPECLAASAAACIVPLEVACRASTPLVPTPLGGSGCKIRTPVSGFGVWRLGRGKKVECQDRKGDV</sequence>
<comment type="caution">
    <text evidence="1">The sequence shown here is derived from an EMBL/GenBank/DDBJ whole genome shotgun (WGS) entry which is preliminary data.</text>
</comment>
<dbReference type="AlphaFoldDB" id="A0A5B7H0J6"/>